<dbReference type="InterPro" id="IPR029058">
    <property type="entry name" value="AB_hydrolase_fold"/>
</dbReference>
<dbReference type="PANTHER" id="PTHR46796">
    <property type="entry name" value="HTH-TYPE TRANSCRIPTIONAL ACTIVATOR RHAS-RELATED"/>
    <property type="match status" value="1"/>
</dbReference>
<sequence length="401" mass="45223">MPEVVTDAAVKRALELIHRQYADELTIEQLARCAGLSRTVLAQRFDSALGQSPMRYCVDWRLRMAAQMLEQGRHTASEVAYAVGFGSEAAFNRAFRRRYGEPPARWGRQRAADTLRELPRQQVQHCGAKDGTQLAWSRVGHGFPLVKTANWLNHLEFDWQSPVWRHWLLELTRHNTLIRYDERGNGLSDWDVHDLSFEAMVDDFEAVVDASGVQQFDLLGLSQGASVAIAYSLRHPGRVRRMVLLGGYSQGWAVRCRGEELARREAMVTLTRTGWGSDMSAFRQIFANLYIPGGSSEQIAWWTELQRISTSPANAERLQRALSMIDVEDMLARVTVPTLVAHATRDHVVPFPCGERLAARIPGSRFVSLDSENHVLLKSEPAWSEFLSVMREFLGAAAPSH</sequence>
<reference evidence="5" key="1">
    <citation type="submission" date="2021-11" db="EMBL/GenBank/DDBJ databases">
        <title>BS-T2-15 a new species belonging to the Comamonadaceae family isolated from the soil of a French oak forest.</title>
        <authorList>
            <person name="Mieszkin S."/>
            <person name="Alain K."/>
        </authorList>
    </citation>
    <scope>NUCLEOTIDE SEQUENCE</scope>
    <source>
        <strain evidence="5">BS-T2-15</strain>
    </source>
</reference>
<keyword evidence="1" id="KW-0805">Transcription regulation</keyword>
<dbReference type="GO" id="GO:0016787">
    <property type="term" value="F:hydrolase activity"/>
    <property type="evidence" value="ECO:0007669"/>
    <property type="project" value="UniProtKB-KW"/>
</dbReference>
<dbReference type="PRINTS" id="PR00111">
    <property type="entry name" value="ABHYDROLASE"/>
</dbReference>
<dbReference type="PROSITE" id="PS01124">
    <property type="entry name" value="HTH_ARAC_FAMILY_2"/>
    <property type="match status" value="1"/>
</dbReference>
<accession>A0A9X1YGS3</accession>
<dbReference type="Pfam" id="PF00561">
    <property type="entry name" value="Abhydrolase_1"/>
    <property type="match status" value="1"/>
</dbReference>
<feature type="domain" description="HTH araC/xylS-type" evidence="4">
    <location>
        <begin position="11"/>
        <end position="109"/>
    </location>
</feature>
<keyword evidence="3" id="KW-0804">Transcription</keyword>
<dbReference type="SUPFAM" id="SSF53474">
    <property type="entry name" value="alpha/beta-Hydrolases"/>
    <property type="match status" value="1"/>
</dbReference>
<organism evidence="5 6">
    <name type="scientific">Scleromatobacter humisilvae</name>
    <dbReference type="NCBI Taxonomy" id="2897159"/>
    <lineage>
        <taxon>Bacteria</taxon>
        <taxon>Pseudomonadati</taxon>
        <taxon>Pseudomonadota</taxon>
        <taxon>Betaproteobacteria</taxon>
        <taxon>Burkholderiales</taxon>
        <taxon>Sphaerotilaceae</taxon>
        <taxon>Scleromatobacter</taxon>
    </lineage>
</organism>
<dbReference type="GO" id="GO:0043565">
    <property type="term" value="F:sequence-specific DNA binding"/>
    <property type="evidence" value="ECO:0007669"/>
    <property type="project" value="InterPro"/>
</dbReference>
<evidence type="ECO:0000313" key="5">
    <source>
        <dbReference type="EMBL" id="MCK9684565.1"/>
    </source>
</evidence>
<evidence type="ECO:0000259" key="4">
    <source>
        <dbReference type="PROSITE" id="PS01124"/>
    </source>
</evidence>
<dbReference type="SUPFAM" id="SSF46689">
    <property type="entry name" value="Homeodomain-like"/>
    <property type="match status" value="2"/>
</dbReference>
<evidence type="ECO:0000313" key="6">
    <source>
        <dbReference type="Proteomes" id="UP001139353"/>
    </source>
</evidence>
<dbReference type="InterPro" id="IPR009057">
    <property type="entry name" value="Homeodomain-like_sf"/>
</dbReference>
<keyword evidence="5" id="KW-0378">Hydrolase</keyword>
<dbReference type="Proteomes" id="UP001139353">
    <property type="component" value="Unassembled WGS sequence"/>
</dbReference>
<gene>
    <name evidence="5" type="ORF">LPC04_02465</name>
</gene>
<dbReference type="Gene3D" id="1.10.10.60">
    <property type="entry name" value="Homeodomain-like"/>
    <property type="match status" value="1"/>
</dbReference>
<dbReference type="InterPro" id="IPR050204">
    <property type="entry name" value="AraC_XylS_family_regulators"/>
</dbReference>
<dbReference type="Pfam" id="PF12833">
    <property type="entry name" value="HTH_18"/>
    <property type="match status" value="1"/>
</dbReference>
<dbReference type="EMBL" id="JAJLJH010000001">
    <property type="protein sequence ID" value="MCK9684565.1"/>
    <property type="molecule type" value="Genomic_DNA"/>
</dbReference>
<name>A0A9X1YGS3_9BURK</name>
<evidence type="ECO:0000256" key="2">
    <source>
        <dbReference type="ARBA" id="ARBA00023125"/>
    </source>
</evidence>
<dbReference type="RefSeq" id="WP_275680591.1">
    <property type="nucleotide sequence ID" value="NZ_JAJLJH010000001.1"/>
</dbReference>
<dbReference type="AlphaFoldDB" id="A0A9X1YGS3"/>
<dbReference type="Gene3D" id="3.40.50.1820">
    <property type="entry name" value="alpha/beta hydrolase"/>
    <property type="match status" value="1"/>
</dbReference>
<dbReference type="GO" id="GO:0003700">
    <property type="term" value="F:DNA-binding transcription factor activity"/>
    <property type="evidence" value="ECO:0007669"/>
    <property type="project" value="InterPro"/>
</dbReference>
<protein>
    <submittedName>
        <fullName evidence="5">Alpha/beta fold hydrolase</fullName>
    </submittedName>
</protein>
<dbReference type="PANTHER" id="PTHR46796:SF13">
    <property type="entry name" value="HTH-TYPE TRANSCRIPTIONAL ACTIVATOR RHAS"/>
    <property type="match status" value="1"/>
</dbReference>
<keyword evidence="2" id="KW-0238">DNA-binding</keyword>
<dbReference type="InterPro" id="IPR000073">
    <property type="entry name" value="AB_hydrolase_1"/>
</dbReference>
<evidence type="ECO:0000256" key="1">
    <source>
        <dbReference type="ARBA" id="ARBA00023015"/>
    </source>
</evidence>
<comment type="caution">
    <text evidence="5">The sequence shown here is derived from an EMBL/GenBank/DDBJ whole genome shotgun (WGS) entry which is preliminary data.</text>
</comment>
<proteinExistence type="predicted"/>
<evidence type="ECO:0000256" key="3">
    <source>
        <dbReference type="ARBA" id="ARBA00023163"/>
    </source>
</evidence>
<keyword evidence="6" id="KW-1185">Reference proteome</keyword>
<dbReference type="InterPro" id="IPR018060">
    <property type="entry name" value="HTH_AraC"/>
</dbReference>
<dbReference type="SMART" id="SM00342">
    <property type="entry name" value="HTH_ARAC"/>
    <property type="match status" value="1"/>
</dbReference>